<dbReference type="AlphaFoldDB" id="A0AAP2E2Z0"/>
<dbReference type="InterPro" id="IPR027417">
    <property type="entry name" value="P-loop_NTPase"/>
</dbReference>
<keyword evidence="2" id="KW-1185">Reference proteome</keyword>
<dbReference type="RefSeq" id="WP_254087332.1">
    <property type="nucleotide sequence ID" value="NZ_JAHESE010000040.1"/>
</dbReference>
<dbReference type="SUPFAM" id="SSF52540">
    <property type="entry name" value="P-loop containing nucleoside triphosphate hydrolases"/>
    <property type="match status" value="1"/>
</dbReference>
<evidence type="ECO:0000313" key="2">
    <source>
        <dbReference type="Proteomes" id="UP001319080"/>
    </source>
</evidence>
<reference evidence="1 2" key="1">
    <citation type="submission" date="2021-05" db="EMBL/GenBank/DDBJ databases">
        <title>A Polyphasic approach of four new species of the genus Ohtaekwangia: Ohtaekwangia histidinii sp. nov., Ohtaekwangia cretensis sp. nov., Ohtaekwangia indiensis sp. nov., Ohtaekwangia reichenbachii sp. nov. from diverse environment.</title>
        <authorList>
            <person name="Octaviana S."/>
        </authorList>
    </citation>
    <scope>NUCLEOTIDE SEQUENCE [LARGE SCALE GENOMIC DNA]</scope>
    <source>
        <strain evidence="1 2">PWU5</strain>
    </source>
</reference>
<gene>
    <name evidence="1" type="ORF">KK062_26200</name>
</gene>
<protein>
    <submittedName>
        <fullName evidence="1">ATPase</fullName>
    </submittedName>
</protein>
<dbReference type="EMBL" id="JAHESE010000040">
    <property type="protein sequence ID" value="MBT1711760.1"/>
    <property type="molecule type" value="Genomic_DNA"/>
</dbReference>
<sequence length="204" mass="23224">MKNFDFNWCVSFLDRHGKKLFGPSFHIRREDHPVIRKLLVYFLQLEGEATTLGIDLAKGILLSGPVGCGKTALMTLMNYIPGPGRNYTVRPCREVSLDFIQEGYEVIGRYSKFSYNGSTPKIYCFDDLGAERNFKYFGNDCNVMGEILLSRHDLYASQGMVTHITTNLSAGTLEKTYGDRVRSRLREQMNLIAFDEKAPDKRGK</sequence>
<dbReference type="Gene3D" id="3.40.50.300">
    <property type="entry name" value="P-loop containing nucleotide triphosphate hydrolases"/>
    <property type="match status" value="1"/>
</dbReference>
<proteinExistence type="predicted"/>
<name>A0AAP2E2Z0_9BACT</name>
<comment type="caution">
    <text evidence="1">The sequence shown here is derived from an EMBL/GenBank/DDBJ whole genome shotgun (WGS) entry which is preliminary data.</text>
</comment>
<accession>A0AAP2E2Z0</accession>
<dbReference type="Proteomes" id="UP001319080">
    <property type="component" value="Unassembled WGS sequence"/>
</dbReference>
<evidence type="ECO:0000313" key="1">
    <source>
        <dbReference type="EMBL" id="MBT1711760.1"/>
    </source>
</evidence>
<organism evidence="1 2">
    <name type="scientific">Dawidia cretensis</name>
    <dbReference type="NCBI Taxonomy" id="2782350"/>
    <lineage>
        <taxon>Bacteria</taxon>
        <taxon>Pseudomonadati</taxon>
        <taxon>Bacteroidota</taxon>
        <taxon>Cytophagia</taxon>
        <taxon>Cytophagales</taxon>
        <taxon>Chryseotaleaceae</taxon>
        <taxon>Dawidia</taxon>
    </lineage>
</organism>